<sequence>MEVCGLHAPSVTPPGGPLNTRASCAGHSPLLGVGEPPRLASQAHGEEFSIESRLRHPAHCVRGIVVASLLQKENRRPNSTS</sequence>
<evidence type="ECO:0000313" key="1">
    <source>
        <dbReference type="EMBL" id="CDZ98113.1"/>
    </source>
</evidence>
<name>A0A0F7SK84_PHARH</name>
<proteinExistence type="predicted"/>
<organism evidence="1">
    <name type="scientific">Phaffia rhodozyma</name>
    <name type="common">Yeast</name>
    <name type="synonym">Xanthophyllomyces dendrorhous</name>
    <dbReference type="NCBI Taxonomy" id="264483"/>
    <lineage>
        <taxon>Eukaryota</taxon>
        <taxon>Fungi</taxon>
        <taxon>Dikarya</taxon>
        <taxon>Basidiomycota</taxon>
        <taxon>Agaricomycotina</taxon>
        <taxon>Tremellomycetes</taxon>
        <taxon>Cystofilobasidiales</taxon>
        <taxon>Mrakiaceae</taxon>
        <taxon>Phaffia</taxon>
    </lineage>
</organism>
<accession>A0A0F7SK84</accession>
<reference evidence="1" key="1">
    <citation type="submission" date="2014-08" db="EMBL/GenBank/DDBJ databases">
        <authorList>
            <person name="Sharma Rahul"/>
            <person name="Thines Marco"/>
        </authorList>
    </citation>
    <scope>NUCLEOTIDE SEQUENCE</scope>
</reference>
<protein>
    <submittedName>
        <fullName evidence="1">Uncharacterized protein</fullName>
    </submittedName>
</protein>
<dbReference type="AlphaFoldDB" id="A0A0F7SK84"/>
<dbReference type="EMBL" id="LN483293">
    <property type="protein sequence ID" value="CDZ98113.1"/>
    <property type="molecule type" value="Genomic_DNA"/>
</dbReference>